<name>A0ABQ0KUJ6_MYCCL</name>
<evidence type="ECO:0000256" key="1">
    <source>
        <dbReference type="SAM" id="Coils"/>
    </source>
</evidence>
<accession>A0ABQ0KUJ6</accession>
<feature type="region of interest" description="Disordered" evidence="2">
    <location>
        <begin position="211"/>
        <end position="247"/>
    </location>
</feature>
<gene>
    <name evidence="3" type="ORF">MCHLO_00266</name>
</gene>
<reference evidence="3" key="1">
    <citation type="submission" date="2014-09" db="EMBL/GenBank/DDBJ databases">
        <title>Genome sequence of the luminous mushroom Mycena chlorophos for searching fungal bioluminescence genes.</title>
        <authorList>
            <person name="Tanaka Y."/>
            <person name="Kasuga D."/>
            <person name="Oba Y."/>
            <person name="Hase S."/>
            <person name="Sato K."/>
            <person name="Oba Y."/>
            <person name="Sakakibara Y."/>
        </authorList>
    </citation>
    <scope>NUCLEOTIDE SEQUENCE</scope>
</reference>
<dbReference type="Proteomes" id="UP000815677">
    <property type="component" value="Unassembled WGS sequence"/>
</dbReference>
<feature type="coiled-coil region" evidence="1">
    <location>
        <begin position="54"/>
        <end position="88"/>
    </location>
</feature>
<keyword evidence="1" id="KW-0175">Coiled coil</keyword>
<feature type="compositionally biased region" description="Low complexity" evidence="2">
    <location>
        <begin position="236"/>
        <end position="247"/>
    </location>
</feature>
<evidence type="ECO:0000256" key="2">
    <source>
        <dbReference type="SAM" id="MobiDB-lite"/>
    </source>
</evidence>
<organism evidence="3 4">
    <name type="scientific">Mycena chlorophos</name>
    <name type="common">Agaric fungus</name>
    <name type="synonym">Agaricus chlorophos</name>
    <dbReference type="NCBI Taxonomy" id="658473"/>
    <lineage>
        <taxon>Eukaryota</taxon>
        <taxon>Fungi</taxon>
        <taxon>Dikarya</taxon>
        <taxon>Basidiomycota</taxon>
        <taxon>Agaricomycotina</taxon>
        <taxon>Agaricomycetes</taxon>
        <taxon>Agaricomycetidae</taxon>
        <taxon>Agaricales</taxon>
        <taxon>Marasmiineae</taxon>
        <taxon>Mycenaceae</taxon>
        <taxon>Mycena</taxon>
    </lineage>
</organism>
<sequence>MKPKHDALYAASAADSPTPGARLASPMDASPAAVGPLRYSSEKPVVDSETRVALRARRSDITELEQKLEDLRRRNRQLREEHRDTVDRLTATSADLAGVEADLAVVRERRRVLVLRSTVAKAGLTLETTGLRSVLKKRQTSVSTVVRLYQSASNRVSVLEGQLEIADRTLGRRDASLAHMRNTLAATATQYDVVSGPLGSLLSSIRSSQRALDEDVDMSPVSIDLTGSDDSETDNESSSTSSTMDED</sequence>
<proteinExistence type="predicted"/>
<evidence type="ECO:0000313" key="4">
    <source>
        <dbReference type="Proteomes" id="UP000815677"/>
    </source>
</evidence>
<evidence type="ECO:0000313" key="3">
    <source>
        <dbReference type="EMBL" id="GAT42554.1"/>
    </source>
</evidence>
<keyword evidence="4" id="KW-1185">Reference proteome</keyword>
<feature type="region of interest" description="Disordered" evidence="2">
    <location>
        <begin position="1"/>
        <end position="36"/>
    </location>
</feature>
<protein>
    <submittedName>
        <fullName evidence="3">Uncharacterized protein</fullName>
    </submittedName>
</protein>
<dbReference type="SUPFAM" id="SSF57997">
    <property type="entry name" value="Tropomyosin"/>
    <property type="match status" value="1"/>
</dbReference>
<dbReference type="EMBL" id="DF838068">
    <property type="protein sequence ID" value="GAT42554.1"/>
    <property type="molecule type" value="Genomic_DNA"/>
</dbReference>